<comment type="caution">
    <text evidence="2">The sequence shown here is derived from an EMBL/GenBank/DDBJ whole genome shotgun (WGS) entry which is preliminary data.</text>
</comment>
<dbReference type="SMART" id="SM00327">
    <property type="entry name" value="VWA"/>
    <property type="match status" value="1"/>
</dbReference>
<evidence type="ECO:0000259" key="1">
    <source>
        <dbReference type="PROSITE" id="PS50234"/>
    </source>
</evidence>
<dbReference type="PANTHER" id="PTHR41248:SF1">
    <property type="entry name" value="NORD PROTEIN"/>
    <property type="match status" value="1"/>
</dbReference>
<dbReference type="EMBL" id="PJCG01000052">
    <property type="protein sequence ID" value="PKI19616.1"/>
    <property type="molecule type" value="Genomic_DNA"/>
</dbReference>
<dbReference type="AlphaFoldDB" id="A0A2N1IMZ9"/>
<protein>
    <submittedName>
        <fullName evidence="2">VWA domain-containing protein</fullName>
    </submittedName>
</protein>
<gene>
    <name evidence="2" type="ORF">CXB65_21390</name>
</gene>
<accession>A0A2N1IMZ9</accession>
<dbReference type="Gene3D" id="3.40.50.410">
    <property type="entry name" value="von Willebrand factor, type A domain"/>
    <property type="match status" value="1"/>
</dbReference>
<dbReference type="InterPro" id="IPR002035">
    <property type="entry name" value="VWF_A"/>
</dbReference>
<dbReference type="RefSeq" id="WP_101196564.1">
    <property type="nucleotide sequence ID" value="NZ_PJCG01000052.1"/>
</dbReference>
<name>A0A2N1IMZ9_9PSED</name>
<dbReference type="Proteomes" id="UP000233399">
    <property type="component" value="Unassembled WGS sequence"/>
</dbReference>
<sequence length="780" mass="87846">MSIDLDHYRDRFSKAGPQLRDSLEAGFSEAARVMSPRGLGYYLEGGKALYDLGRGEELVMSYLQAMPAVAKEVGEDVITDCVAEAMKQASLISGEVIRLLLDTLPTAARRLGDAKLLGDYLELIHQIAAKAPRGLRPMLARLEELFAKLTLGGLRRWALWGAQAHGRDPKALAAYFGLESADSQARLQQERRGTLFVDNQRKLNFYLRALWGRDFFLRPTSGDFETREGYQPYLEQRVIHLPDAFDDFAGIPGKELYRAACAHLAAHLVYTKAPLSSEALTPVQQLFIGLFEDARIEQLAIKDFPGLKALWLGFHEQVAKISCPVDPLVGLLERTARALLDEDYRDAEPLVLEAASGFRTRFAEAPDDIRISRDLGLALLDELGQRQTIPSLRALETMAIPYRDDNRFIWASDEAEWLTAEYIPASQRQERKTVGLMEMVNEIDCELAGDDAQEIWTLESEFFRDGDPEGISLNQLEGREPVSAPYHYPEWDYQVQLHHPDWVTVLEKRQPKGDPARIDRILLEHRPLASRIQRVIDALQPQGIIRQRHQEDGDEIDINAAVRVLLDLRLGQVPDLRINTRYLRKTRDLAVLVLLDLSESTNEQLPGSDRTVLQLALEATALLGWAIDGIGDPFAIHGFASDGRHDLQYYRFKDFDEPFDDKAKARLAGMRGSLSTRMGGALRHAARFLSGRPQRRKLILLISDGAPADIDVRDPQHLRHDTRKAVEELASRGVTSYCLTLDASADEYVSRIFGSNRYSVVDRVQKLPEKLPLLFAGLTR</sequence>
<dbReference type="InterPro" id="IPR051928">
    <property type="entry name" value="NorD/CobT"/>
</dbReference>
<dbReference type="PROSITE" id="PS50234">
    <property type="entry name" value="VWFA"/>
    <property type="match status" value="1"/>
</dbReference>
<dbReference type="PANTHER" id="PTHR41248">
    <property type="entry name" value="NORD PROTEIN"/>
    <property type="match status" value="1"/>
</dbReference>
<dbReference type="SUPFAM" id="SSF53300">
    <property type="entry name" value="vWA-like"/>
    <property type="match status" value="1"/>
</dbReference>
<evidence type="ECO:0000313" key="3">
    <source>
        <dbReference type="Proteomes" id="UP000233399"/>
    </source>
</evidence>
<evidence type="ECO:0000313" key="2">
    <source>
        <dbReference type="EMBL" id="PKI19616.1"/>
    </source>
</evidence>
<dbReference type="Pfam" id="PF00092">
    <property type="entry name" value="VWA"/>
    <property type="match status" value="1"/>
</dbReference>
<reference evidence="2 3" key="1">
    <citation type="submission" date="2017-12" db="EMBL/GenBank/DDBJ databases">
        <title>Isolation and characterization of an aerobic denitrifying Pseudomonas monteilii CY06 from aquaculture ponds.</title>
        <authorList>
            <person name="Ma Q."/>
            <person name="Cai Y."/>
            <person name="He Z."/>
        </authorList>
    </citation>
    <scope>NUCLEOTIDE SEQUENCE [LARGE SCALE GENOMIC DNA]</scope>
    <source>
        <strain evidence="2 3">CY06</strain>
    </source>
</reference>
<dbReference type="InterPro" id="IPR036465">
    <property type="entry name" value="vWFA_dom_sf"/>
</dbReference>
<dbReference type="CDD" id="cd01454">
    <property type="entry name" value="vWA_norD_type"/>
    <property type="match status" value="1"/>
</dbReference>
<organism evidence="2 3">
    <name type="scientific">Pseudomonas monteilii</name>
    <dbReference type="NCBI Taxonomy" id="76759"/>
    <lineage>
        <taxon>Bacteria</taxon>
        <taxon>Pseudomonadati</taxon>
        <taxon>Pseudomonadota</taxon>
        <taxon>Gammaproteobacteria</taxon>
        <taxon>Pseudomonadales</taxon>
        <taxon>Pseudomonadaceae</taxon>
        <taxon>Pseudomonas</taxon>
    </lineage>
</organism>
<proteinExistence type="predicted"/>
<feature type="domain" description="VWFA" evidence="1">
    <location>
        <begin position="590"/>
        <end position="778"/>
    </location>
</feature>